<dbReference type="Proteomes" id="UP000593578">
    <property type="component" value="Unassembled WGS sequence"/>
</dbReference>
<proteinExistence type="predicted"/>
<sequence length="55" mass="6139">MSLSSSTNQESGMHLIVVASSLEKTLPILEAIDLSRLRFWIQSLLSNRLHLPASF</sequence>
<dbReference type="AlphaFoldDB" id="A0A7J8PUF0"/>
<organism evidence="1 2">
    <name type="scientific">Gossypium raimondii</name>
    <name type="common">Peruvian cotton</name>
    <name type="synonym">Gossypium klotzschianum subsp. raimondii</name>
    <dbReference type="NCBI Taxonomy" id="29730"/>
    <lineage>
        <taxon>Eukaryota</taxon>
        <taxon>Viridiplantae</taxon>
        <taxon>Streptophyta</taxon>
        <taxon>Embryophyta</taxon>
        <taxon>Tracheophyta</taxon>
        <taxon>Spermatophyta</taxon>
        <taxon>Magnoliopsida</taxon>
        <taxon>eudicotyledons</taxon>
        <taxon>Gunneridae</taxon>
        <taxon>Pentapetalae</taxon>
        <taxon>rosids</taxon>
        <taxon>malvids</taxon>
        <taxon>Malvales</taxon>
        <taxon>Malvaceae</taxon>
        <taxon>Malvoideae</taxon>
        <taxon>Gossypium</taxon>
    </lineage>
</organism>
<protein>
    <submittedName>
        <fullName evidence="1">Uncharacterized protein</fullName>
    </submittedName>
</protein>
<accession>A0A7J8PUF0</accession>
<name>A0A7J8PUF0_GOSRA</name>
<evidence type="ECO:0000313" key="2">
    <source>
        <dbReference type="Proteomes" id="UP000593578"/>
    </source>
</evidence>
<dbReference type="EMBL" id="JABEZZ010000008">
    <property type="protein sequence ID" value="MBA0592877.1"/>
    <property type="molecule type" value="Genomic_DNA"/>
</dbReference>
<evidence type="ECO:0000313" key="1">
    <source>
        <dbReference type="EMBL" id="MBA0592877.1"/>
    </source>
</evidence>
<gene>
    <name evidence="1" type="ORF">Gorai_009843</name>
</gene>
<reference evidence="1 2" key="1">
    <citation type="journal article" date="2019" name="Genome Biol. Evol.">
        <title>Insights into the evolution of the New World diploid cottons (Gossypium, subgenus Houzingenia) based on genome sequencing.</title>
        <authorList>
            <person name="Grover C.E."/>
            <person name="Arick M.A. 2nd"/>
            <person name="Thrash A."/>
            <person name="Conover J.L."/>
            <person name="Sanders W.S."/>
            <person name="Peterson D.G."/>
            <person name="Frelichowski J.E."/>
            <person name="Scheffler J.A."/>
            <person name="Scheffler B.E."/>
            <person name="Wendel J.F."/>
        </authorList>
    </citation>
    <scope>NUCLEOTIDE SEQUENCE [LARGE SCALE GENOMIC DNA]</scope>
    <source>
        <strain evidence="1">8</strain>
        <tissue evidence="1">Leaf</tissue>
    </source>
</reference>
<comment type="caution">
    <text evidence="1">The sequence shown here is derived from an EMBL/GenBank/DDBJ whole genome shotgun (WGS) entry which is preliminary data.</text>
</comment>